<dbReference type="PANTHER" id="PTHR43861:SF3">
    <property type="entry name" value="PUTATIVE (AFU_ORTHOLOGUE AFUA_2G14390)-RELATED"/>
    <property type="match status" value="1"/>
</dbReference>
<dbReference type="EMBL" id="JACCGK010000013">
    <property type="protein sequence ID" value="NYT73771.1"/>
    <property type="molecule type" value="Genomic_DNA"/>
</dbReference>
<name>A0A7Z0NA76_9GAMM</name>
<proteinExistence type="predicted"/>
<organism evidence="3 4">
    <name type="scientific">Vreelandella sedimenti</name>
    <dbReference type="NCBI Taxonomy" id="2729618"/>
    <lineage>
        <taxon>Bacteria</taxon>
        <taxon>Pseudomonadati</taxon>
        <taxon>Pseudomonadota</taxon>
        <taxon>Gammaproteobacteria</taxon>
        <taxon>Oceanospirillales</taxon>
        <taxon>Halomonadaceae</taxon>
        <taxon>Vreelandella</taxon>
    </lineage>
</organism>
<dbReference type="InterPro" id="IPR003615">
    <property type="entry name" value="HNH_nuc"/>
</dbReference>
<evidence type="ECO:0000313" key="3">
    <source>
        <dbReference type="EMBL" id="NYT73771.1"/>
    </source>
</evidence>
<accession>A0A7Z0NA76</accession>
<dbReference type="InterPro" id="IPR029063">
    <property type="entry name" value="SAM-dependent_MTases_sf"/>
</dbReference>
<dbReference type="RefSeq" id="WP_180093570.1">
    <property type="nucleotide sequence ID" value="NZ_JACCGK010000013.1"/>
</dbReference>
<dbReference type="Pfam" id="PF13395">
    <property type="entry name" value="HNH_4"/>
    <property type="match status" value="1"/>
</dbReference>
<keyword evidence="4" id="KW-1185">Reference proteome</keyword>
<reference evidence="3 4" key="1">
    <citation type="submission" date="2020-07" db="EMBL/GenBank/DDBJ databases">
        <title>Halomonas sp. QX-2 draft genome sequence.</title>
        <authorList>
            <person name="Qiu X."/>
        </authorList>
    </citation>
    <scope>NUCLEOTIDE SEQUENCE [LARGE SCALE GENOMIC DNA]</scope>
    <source>
        <strain evidence="3 4">QX-2</strain>
    </source>
</reference>
<dbReference type="SUPFAM" id="SSF53335">
    <property type="entry name" value="S-adenosyl-L-methionine-dependent methyltransferases"/>
    <property type="match status" value="1"/>
</dbReference>
<feature type="domain" description="HNH nuclease" evidence="2">
    <location>
        <begin position="454"/>
        <end position="496"/>
    </location>
</feature>
<evidence type="ECO:0000259" key="2">
    <source>
        <dbReference type="Pfam" id="PF13395"/>
    </source>
</evidence>
<dbReference type="AlphaFoldDB" id="A0A7Z0NA76"/>
<dbReference type="Gene3D" id="3.40.50.150">
    <property type="entry name" value="Vaccinia Virus protein VP39"/>
    <property type="match status" value="1"/>
</dbReference>
<evidence type="ECO:0000256" key="1">
    <source>
        <dbReference type="ARBA" id="ARBA00022679"/>
    </source>
</evidence>
<keyword evidence="3" id="KW-0489">Methyltransferase</keyword>
<sequence>MANNHPFIASMRFYDDHAHRLFDQYQSLGFEHAHGEWLHQLPEQAGLALDIGAGSGRDAKALAERGWQVMAVEPAVKLRTLGQRHTHERDVSWIDDTLPALNCVRQLSQRFQLILVSAVWMHLSPIEQQRALRVICSLLAPGGLLVITCREGPNSDERQFQPVNVAELDSWAQDLALLPMQASLNSDQLGRKAVAWHLRVFKLPDDGTGALPSLRHIIVNDDKASSYKLGLLRTLTRLADSAPGIVISRTEEWVTVPLGAVGLFWLKLYRPLLIEHQLRQAPGIKGYGFAKDDFYRLKQVSPHDLRIGSPFYDPNAAATVMRAIRDACQTILKMPAHFTTWPGSLRPMFDGSYQGIRIREQAVRLDSATLASFGKFRIPTSLWDSMSRYACWLEPAIVHEWVQLMQRYDASYDIGKLHQALQWQESRRNTQQVRQLVSQRLKDPSPLPCVWSQKDLHRWTYAVDHCFPWSRWNNNDLWNLLPATEKANHAKSDLLPSAGVMQKAKQDILHWWHYLDDDKIVRQQFRDEAAVALPLATSSATLDMLFDSALLQRQRLKANQQLAEWMGIA</sequence>
<dbReference type="Gene3D" id="1.10.30.50">
    <property type="match status" value="1"/>
</dbReference>
<dbReference type="CDD" id="cd02440">
    <property type="entry name" value="AdoMet_MTases"/>
    <property type="match status" value="1"/>
</dbReference>
<dbReference type="GO" id="GO:0008168">
    <property type="term" value="F:methyltransferase activity"/>
    <property type="evidence" value="ECO:0007669"/>
    <property type="project" value="UniProtKB-KW"/>
</dbReference>
<dbReference type="GO" id="GO:0032259">
    <property type="term" value="P:methylation"/>
    <property type="evidence" value="ECO:0007669"/>
    <property type="project" value="UniProtKB-KW"/>
</dbReference>
<gene>
    <name evidence="3" type="ORF">HZU72_15240</name>
</gene>
<dbReference type="Proteomes" id="UP000520876">
    <property type="component" value="Unassembled WGS sequence"/>
</dbReference>
<dbReference type="PANTHER" id="PTHR43861">
    <property type="entry name" value="TRANS-ACONITATE 2-METHYLTRANSFERASE-RELATED"/>
    <property type="match status" value="1"/>
</dbReference>
<keyword evidence="1 3" id="KW-0808">Transferase</keyword>
<comment type="caution">
    <text evidence="3">The sequence shown here is derived from an EMBL/GenBank/DDBJ whole genome shotgun (WGS) entry which is preliminary data.</text>
</comment>
<evidence type="ECO:0000313" key="4">
    <source>
        <dbReference type="Proteomes" id="UP000520876"/>
    </source>
</evidence>
<protein>
    <submittedName>
        <fullName evidence="3">Methyltransferase domain-containing protein</fullName>
    </submittedName>
</protein>
<dbReference type="Pfam" id="PF13489">
    <property type="entry name" value="Methyltransf_23"/>
    <property type="match status" value="1"/>
</dbReference>